<sequence length="66" mass="8297">MIIFREGIYRVWQHPHLQVYHIQKWMLGDCPRSYEQTYDYRTIKEVFSIDEVNEWYRETKNSKINN</sequence>
<keyword evidence="2" id="KW-1185">Reference proteome</keyword>
<protein>
    <submittedName>
        <fullName evidence="1">Uncharacterized protein</fullName>
    </submittedName>
</protein>
<reference evidence="1 2" key="1">
    <citation type="submission" date="2022-02" db="EMBL/GenBank/DDBJ databases">
        <authorList>
            <person name="Tian F."/>
            <person name="Li J."/>
            <person name="Li F."/>
            <person name="Tong Y."/>
        </authorList>
    </citation>
    <scope>NUCLEOTIDE SEQUENCE [LARGE SCALE GENOMIC DNA]</scope>
</reference>
<dbReference type="Proteomes" id="UP000832072">
    <property type="component" value="Segment"/>
</dbReference>
<evidence type="ECO:0000313" key="2">
    <source>
        <dbReference type="Proteomes" id="UP000832072"/>
    </source>
</evidence>
<organism evidence="1 2">
    <name type="scientific">Cronobacter phage LPCS28</name>
    <dbReference type="NCBI Taxonomy" id="2924885"/>
    <lineage>
        <taxon>Viruses</taxon>
        <taxon>Duplodnaviria</taxon>
        <taxon>Heunggongvirae</taxon>
        <taxon>Uroviricota</taxon>
        <taxon>Caudoviricetes</taxon>
        <taxon>Pantevenvirales</taxon>
        <taxon>Straboviridae</taxon>
        <taxon>Nanhuvirus</taxon>
        <taxon>Nanhuvirus LPCS28</taxon>
    </lineage>
</organism>
<accession>A0AAE9K687</accession>
<proteinExistence type="predicted"/>
<evidence type="ECO:0000313" key="1">
    <source>
        <dbReference type="EMBL" id="UNY47149.1"/>
    </source>
</evidence>
<name>A0AAE9K687_9CAUD</name>
<dbReference type="EMBL" id="OM638103">
    <property type="protein sequence ID" value="UNY47149.1"/>
    <property type="molecule type" value="Genomic_DNA"/>
</dbReference>
<gene>
    <name evidence="1" type="ORF">EHEKIMEA_00267</name>
</gene>